<dbReference type="STRING" id="680127.SAMN05421593_1226"/>
<dbReference type="Proteomes" id="UP000198561">
    <property type="component" value="Unassembled WGS sequence"/>
</dbReference>
<sequence>MINKLLFIFLLSSQALLSQAITWSPDRKLDFKDFTNNMHEEDDSTGAESYIEIDYKIVSTSIWTGRIKIKVSATFYPEKSWFNKKYITASYILNHEQKHFDIAYIFANRLQNIINTKIKCTNDFNNNFQKLYDENFNEYSTFQAKYDSDTEHGANLEQQKVYDTMIEEMIDDTFKTHNIN</sequence>
<dbReference type="InterPro" id="IPR010321">
    <property type="entry name" value="DUF922"/>
</dbReference>
<gene>
    <name evidence="2" type="ORF">SAMN05421593_1226</name>
</gene>
<feature type="signal peptide" evidence="1">
    <location>
        <begin position="1"/>
        <end position="20"/>
    </location>
</feature>
<evidence type="ECO:0000256" key="1">
    <source>
        <dbReference type="SAM" id="SignalP"/>
    </source>
</evidence>
<dbReference type="EMBL" id="FNWQ01000001">
    <property type="protein sequence ID" value="SEH29940.1"/>
    <property type="molecule type" value="Genomic_DNA"/>
</dbReference>
<dbReference type="RefSeq" id="WP_089690376.1">
    <property type="nucleotide sequence ID" value="NZ_FNWQ01000001.1"/>
</dbReference>
<feature type="chain" id="PRO_5011754357" description="DUF922 domain-containing protein" evidence="1">
    <location>
        <begin position="21"/>
        <end position="180"/>
    </location>
</feature>
<evidence type="ECO:0000313" key="3">
    <source>
        <dbReference type="Proteomes" id="UP000198561"/>
    </source>
</evidence>
<evidence type="ECO:0008006" key="4">
    <source>
        <dbReference type="Google" id="ProtNLM"/>
    </source>
</evidence>
<dbReference type="AlphaFoldDB" id="A0A1H6H799"/>
<reference evidence="2 3" key="1">
    <citation type="submission" date="2016-10" db="EMBL/GenBank/DDBJ databases">
        <authorList>
            <person name="de Groot N.N."/>
        </authorList>
    </citation>
    <scope>NUCLEOTIDE SEQUENCE [LARGE SCALE GENOMIC DNA]</scope>
    <source>
        <strain evidence="2 3">DSM 23031</strain>
    </source>
</reference>
<evidence type="ECO:0000313" key="2">
    <source>
        <dbReference type="EMBL" id="SEH29940.1"/>
    </source>
</evidence>
<dbReference type="Pfam" id="PF06037">
    <property type="entry name" value="DUF922"/>
    <property type="match status" value="1"/>
</dbReference>
<accession>A0A1H6H799</accession>
<keyword evidence="1" id="KW-0732">Signal</keyword>
<proteinExistence type="predicted"/>
<name>A0A1H6H799_CHRCI</name>
<organism evidence="2 3">
    <name type="scientific">Chryseobacterium culicis</name>
    <dbReference type="NCBI Taxonomy" id="680127"/>
    <lineage>
        <taxon>Bacteria</taxon>
        <taxon>Pseudomonadati</taxon>
        <taxon>Bacteroidota</taxon>
        <taxon>Flavobacteriia</taxon>
        <taxon>Flavobacteriales</taxon>
        <taxon>Weeksellaceae</taxon>
        <taxon>Chryseobacterium group</taxon>
        <taxon>Chryseobacterium</taxon>
    </lineage>
</organism>
<dbReference type="OrthoDB" id="5431540at2"/>
<protein>
    <recommendedName>
        <fullName evidence="4">DUF922 domain-containing protein</fullName>
    </recommendedName>
</protein>